<dbReference type="SFLD" id="SFLDG01095">
    <property type="entry name" value="Uncharacterised_Radical_SAM_Su"/>
    <property type="match status" value="1"/>
</dbReference>
<dbReference type="GO" id="GO:0003824">
    <property type="term" value="F:catalytic activity"/>
    <property type="evidence" value="ECO:0007669"/>
    <property type="project" value="InterPro"/>
</dbReference>
<evidence type="ECO:0000313" key="10">
    <source>
        <dbReference type="Proteomes" id="UP001318760"/>
    </source>
</evidence>
<dbReference type="CDD" id="cd01335">
    <property type="entry name" value="Radical_SAM"/>
    <property type="match status" value="1"/>
</dbReference>
<gene>
    <name evidence="7" type="ORF">CCAL12919_06170</name>
    <name evidence="8" type="ORF">CCAL9337_07590</name>
</gene>
<evidence type="ECO:0000256" key="1">
    <source>
        <dbReference type="ARBA" id="ARBA00001966"/>
    </source>
</evidence>
<evidence type="ECO:0000313" key="7">
    <source>
        <dbReference type="EMBL" id="MBE2986715.1"/>
    </source>
</evidence>
<dbReference type="InterPro" id="IPR051198">
    <property type="entry name" value="BchE-like"/>
</dbReference>
<dbReference type="SFLD" id="SFLDS00029">
    <property type="entry name" value="Radical_SAM"/>
    <property type="match status" value="1"/>
</dbReference>
<dbReference type="InterPro" id="IPR007197">
    <property type="entry name" value="rSAM"/>
</dbReference>
<dbReference type="GO" id="GO:0051536">
    <property type="term" value="F:iron-sulfur cluster binding"/>
    <property type="evidence" value="ECO:0007669"/>
    <property type="project" value="UniProtKB-KW"/>
</dbReference>
<dbReference type="AlphaFoldDB" id="A0AAW3ZWG1"/>
<dbReference type="Proteomes" id="UP000650616">
    <property type="component" value="Unassembled WGS sequence"/>
</dbReference>
<evidence type="ECO:0000256" key="4">
    <source>
        <dbReference type="ARBA" id="ARBA00023004"/>
    </source>
</evidence>
<dbReference type="SUPFAM" id="SSF102114">
    <property type="entry name" value="Radical SAM enzymes"/>
    <property type="match status" value="1"/>
</dbReference>
<evidence type="ECO:0000256" key="3">
    <source>
        <dbReference type="ARBA" id="ARBA00022723"/>
    </source>
</evidence>
<evidence type="ECO:0000313" key="8">
    <source>
        <dbReference type="EMBL" id="MBE3608581.1"/>
    </source>
</evidence>
<keyword evidence="9" id="KW-1185">Reference proteome</keyword>
<reference evidence="7 10" key="2">
    <citation type="submission" date="2020-10" db="EMBL/GenBank/DDBJ databases">
        <title>Campylobacter californiensis sp. nov. isolated from cattle and feral swine in California.</title>
        <authorList>
            <person name="Miller W.G."/>
        </authorList>
    </citation>
    <scope>NUCLEOTIDE SEQUENCE [LARGE SCALE GENOMIC DNA]</scope>
    <source>
        <strain evidence="7 10">RM12919</strain>
    </source>
</reference>
<sequence length="294" mass="32977">MHYNGSIVRPPTHADSVFIETTVGCSHDKCTFCNFYKGYPFRAVPLSQIEEDLKEASKIRPNAKKIWASGGNPYTLNTNKLLQIAELFKKYLPKATTTTYTHIKDIKKKSLEEIKQLKEAGFVELVIGVESADDEVLKAVNKGYTAADVLEQCTKLEAAGVEYGLIYLSGLSEAGKNLQSVRTSLETINKLSPIRIYYTTVAVVPDTKMYEDMRSGKFKEAGELERIEEMREFVAGTKIETEIYALTSTNAVPLVANMPEDRDEVLAYLDEVIANFTEFDEIKLAKSRAKMTRV</sequence>
<dbReference type="PANTHER" id="PTHR43409:SF4">
    <property type="entry name" value="RADICAL SAM SUPERFAMILY PROTEIN"/>
    <property type="match status" value="1"/>
</dbReference>
<name>A0AAW3ZWG1_9BACT</name>
<protein>
    <submittedName>
        <fullName evidence="8">Radical SAM protein</fullName>
    </submittedName>
</protein>
<evidence type="ECO:0000313" key="9">
    <source>
        <dbReference type="Proteomes" id="UP000650616"/>
    </source>
</evidence>
<feature type="domain" description="Radical SAM core" evidence="6">
    <location>
        <begin position="11"/>
        <end position="238"/>
    </location>
</feature>
<evidence type="ECO:0000256" key="5">
    <source>
        <dbReference type="ARBA" id="ARBA00023014"/>
    </source>
</evidence>
<dbReference type="PANTHER" id="PTHR43409">
    <property type="entry name" value="ANAEROBIC MAGNESIUM-PROTOPORPHYRIN IX MONOMETHYL ESTER CYCLASE-RELATED"/>
    <property type="match status" value="1"/>
</dbReference>
<dbReference type="GO" id="GO:0046872">
    <property type="term" value="F:metal ion binding"/>
    <property type="evidence" value="ECO:0007669"/>
    <property type="project" value="UniProtKB-KW"/>
</dbReference>
<evidence type="ECO:0000259" key="6">
    <source>
        <dbReference type="PROSITE" id="PS51918"/>
    </source>
</evidence>
<accession>A0AAW3ZWG1</accession>
<dbReference type="SFLD" id="SFLDG01082">
    <property type="entry name" value="B12-binding_domain_containing"/>
    <property type="match status" value="1"/>
</dbReference>
<comment type="cofactor">
    <cofactor evidence="1">
        <name>[4Fe-4S] cluster</name>
        <dbReference type="ChEBI" id="CHEBI:49883"/>
    </cofactor>
</comment>
<keyword evidence="5" id="KW-0411">Iron-sulfur</keyword>
<dbReference type="InterPro" id="IPR006638">
    <property type="entry name" value="Elp3/MiaA/NifB-like_rSAM"/>
</dbReference>
<dbReference type="PROSITE" id="PS51918">
    <property type="entry name" value="RADICAL_SAM"/>
    <property type="match status" value="1"/>
</dbReference>
<dbReference type="Pfam" id="PF04055">
    <property type="entry name" value="Radical_SAM"/>
    <property type="match status" value="1"/>
</dbReference>
<keyword evidence="4" id="KW-0408">Iron</keyword>
<dbReference type="RefSeq" id="WP_170016825.1">
    <property type="nucleotide sequence ID" value="NZ_CP012545.1"/>
</dbReference>
<comment type="caution">
    <text evidence="8">The sequence shown here is derived from an EMBL/GenBank/DDBJ whole genome shotgun (WGS) entry which is preliminary data.</text>
</comment>
<keyword evidence="3" id="KW-0479">Metal-binding</keyword>
<dbReference type="Proteomes" id="UP001318760">
    <property type="component" value="Unassembled WGS sequence"/>
</dbReference>
<proteinExistence type="predicted"/>
<dbReference type="InterPro" id="IPR058240">
    <property type="entry name" value="rSAM_sf"/>
</dbReference>
<evidence type="ECO:0000256" key="2">
    <source>
        <dbReference type="ARBA" id="ARBA00022691"/>
    </source>
</evidence>
<dbReference type="EMBL" id="JADBHS010000010">
    <property type="protein sequence ID" value="MBE2986715.1"/>
    <property type="molecule type" value="Genomic_DNA"/>
</dbReference>
<reference evidence="8 9" key="1">
    <citation type="submission" date="2015-08" db="EMBL/GenBank/DDBJ databases">
        <title>Comparative genomics of the Campylobacter concisus group.</title>
        <authorList>
            <person name="Yee E."/>
            <person name="Chapman M.H."/>
            <person name="Huynh S."/>
            <person name="Bono J.L."/>
            <person name="On S.L."/>
            <person name="St Leger J."/>
            <person name="Foster G."/>
            <person name="Parker C.T."/>
            <person name="Miller W.G."/>
        </authorList>
    </citation>
    <scope>NUCLEOTIDE SEQUENCE [LARGE SCALE GENOMIC DNA]</scope>
    <source>
        <strain evidence="8 9">RM9337</strain>
    </source>
</reference>
<organism evidence="8 9">
    <name type="scientific">Campylobacter californiensis</name>
    <dbReference type="NCBI Taxonomy" id="1032243"/>
    <lineage>
        <taxon>Bacteria</taxon>
        <taxon>Pseudomonadati</taxon>
        <taxon>Campylobacterota</taxon>
        <taxon>Epsilonproteobacteria</taxon>
        <taxon>Campylobacterales</taxon>
        <taxon>Campylobacteraceae</taxon>
        <taxon>Campylobacter</taxon>
    </lineage>
</organism>
<dbReference type="Gene3D" id="3.80.30.20">
    <property type="entry name" value="tm_1862 like domain"/>
    <property type="match status" value="1"/>
</dbReference>
<dbReference type="SMART" id="SM00729">
    <property type="entry name" value="Elp3"/>
    <property type="match status" value="1"/>
</dbReference>
<dbReference type="InterPro" id="IPR023404">
    <property type="entry name" value="rSAM_horseshoe"/>
</dbReference>
<dbReference type="EMBL" id="LIWG01000010">
    <property type="protein sequence ID" value="MBE3608581.1"/>
    <property type="molecule type" value="Genomic_DNA"/>
</dbReference>
<keyword evidence="2" id="KW-0949">S-adenosyl-L-methionine</keyword>